<protein>
    <submittedName>
        <fullName evidence="2">Uncharacterized protein</fullName>
    </submittedName>
</protein>
<sequence>MSTSQHSDSGGSGNEKVVQGQSSPINEDLDLDPERLQELIVQTPQEHPDLPKYLMMLGTAISERYLDSGDLNDLQVAVQKKQEAIELTPKEHPDRAQWLWSLAISFQDRYKRAHP</sequence>
<dbReference type="AlphaFoldDB" id="A0A8H6X9J9"/>
<comment type="caution">
    <text evidence="2">The sequence shown here is derived from an EMBL/GenBank/DDBJ whole genome shotgun (WGS) entry which is preliminary data.</text>
</comment>
<evidence type="ECO:0000313" key="2">
    <source>
        <dbReference type="EMBL" id="KAF7337158.1"/>
    </source>
</evidence>
<evidence type="ECO:0000256" key="1">
    <source>
        <dbReference type="SAM" id="MobiDB-lite"/>
    </source>
</evidence>
<feature type="region of interest" description="Disordered" evidence="1">
    <location>
        <begin position="1"/>
        <end position="31"/>
    </location>
</feature>
<dbReference type="Proteomes" id="UP000620124">
    <property type="component" value="Unassembled WGS sequence"/>
</dbReference>
<gene>
    <name evidence="2" type="ORF">MVEN_02153800</name>
</gene>
<name>A0A8H6X9J9_9AGAR</name>
<dbReference type="OrthoDB" id="9991317at2759"/>
<keyword evidence="3" id="KW-1185">Reference proteome</keyword>
<proteinExistence type="predicted"/>
<reference evidence="2" key="1">
    <citation type="submission" date="2020-05" db="EMBL/GenBank/DDBJ databases">
        <title>Mycena genomes resolve the evolution of fungal bioluminescence.</title>
        <authorList>
            <person name="Tsai I.J."/>
        </authorList>
    </citation>
    <scope>NUCLEOTIDE SEQUENCE</scope>
    <source>
        <strain evidence="2">CCC161011</strain>
    </source>
</reference>
<dbReference type="EMBL" id="JACAZI010000022">
    <property type="protein sequence ID" value="KAF7337158.1"/>
    <property type="molecule type" value="Genomic_DNA"/>
</dbReference>
<accession>A0A8H6X9J9</accession>
<organism evidence="2 3">
    <name type="scientific">Mycena venus</name>
    <dbReference type="NCBI Taxonomy" id="2733690"/>
    <lineage>
        <taxon>Eukaryota</taxon>
        <taxon>Fungi</taxon>
        <taxon>Dikarya</taxon>
        <taxon>Basidiomycota</taxon>
        <taxon>Agaricomycotina</taxon>
        <taxon>Agaricomycetes</taxon>
        <taxon>Agaricomycetidae</taxon>
        <taxon>Agaricales</taxon>
        <taxon>Marasmiineae</taxon>
        <taxon>Mycenaceae</taxon>
        <taxon>Mycena</taxon>
    </lineage>
</organism>
<evidence type="ECO:0000313" key="3">
    <source>
        <dbReference type="Proteomes" id="UP000620124"/>
    </source>
</evidence>